<dbReference type="Proteomes" id="UP000323594">
    <property type="component" value="Chromosome"/>
</dbReference>
<feature type="transmembrane region" description="Helical" evidence="9">
    <location>
        <begin position="253"/>
        <end position="275"/>
    </location>
</feature>
<name>A0A0B7GTA9_TREPH</name>
<keyword evidence="7 9" id="KW-1133">Transmembrane helix</keyword>
<dbReference type="GO" id="GO:0140359">
    <property type="term" value="F:ABC-type transporter activity"/>
    <property type="evidence" value="ECO:0007669"/>
    <property type="project" value="InterPro"/>
</dbReference>
<evidence type="ECO:0000256" key="5">
    <source>
        <dbReference type="ARBA" id="ARBA00022741"/>
    </source>
</evidence>
<protein>
    <submittedName>
        <fullName evidence="12 13">ABC transporter ATP-binding protein</fullName>
    </submittedName>
</protein>
<dbReference type="SUPFAM" id="SSF90123">
    <property type="entry name" value="ABC transporter transmembrane region"/>
    <property type="match status" value="1"/>
</dbReference>
<reference evidence="13 15" key="3">
    <citation type="submission" date="2019-08" db="EMBL/GenBank/DDBJ databases">
        <authorList>
            <person name="Kuhnert P."/>
        </authorList>
    </citation>
    <scope>NUCLEOTIDE SEQUENCE [LARGE SCALE GENOMIC DNA]</scope>
    <source>
        <strain evidence="13 15">B36.5</strain>
    </source>
</reference>
<evidence type="ECO:0000259" key="11">
    <source>
        <dbReference type="PROSITE" id="PS50929"/>
    </source>
</evidence>
<reference evidence="12" key="1">
    <citation type="submission" date="2015-01" db="EMBL/GenBank/DDBJ databases">
        <authorList>
            <person name="Xiang T."/>
            <person name="Song Y."/>
            <person name="Huang L."/>
            <person name="Wang B."/>
            <person name="Wu P."/>
        </authorList>
    </citation>
    <scope>NUCLEOTIDE SEQUENCE [LARGE SCALE GENOMIC DNA]</scope>
    <source>
        <strain evidence="12">V1</strain>
    </source>
</reference>
<comment type="subcellular location">
    <subcellularLocation>
        <location evidence="1">Cell membrane</location>
        <topology evidence="1">Multi-pass membrane protein</topology>
    </subcellularLocation>
</comment>
<feature type="domain" description="ABC transporter" evidence="10">
    <location>
        <begin position="342"/>
        <end position="554"/>
    </location>
</feature>
<keyword evidence="6 12" id="KW-0067">ATP-binding</keyword>
<organism evidence="12 14">
    <name type="scientific">Treponema phagedenis</name>
    <dbReference type="NCBI Taxonomy" id="162"/>
    <lineage>
        <taxon>Bacteria</taxon>
        <taxon>Pseudomonadati</taxon>
        <taxon>Spirochaetota</taxon>
        <taxon>Spirochaetia</taxon>
        <taxon>Spirochaetales</taxon>
        <taxon>Treponemataceae</taxon>
        <taxon>Treponema</taxon>
    </lineage>
</organism>
<dbReference type="FunFam" id="3.40.50.300:FF:000299">
    <property type="entry name" value="ABC transporter ATP-binding protein/permease"/>
    <property type="match status" value="1"/>
</dbReference>
<keyword evidence="14" id="KW-1185">Reference proteome</keyword>
<dbReference type="PANTHER" id="PTHR24221">
    <property type="entry name" value="ATP-BINDING CASSETTE SUB-FAMILY B"/>
    <property type="match status" value="1"/>
</dbReference>
<keyword evidence="2" id="KW-0813">Transport</keyword>
<keyword evidence="5" id="KW-0547">Nucleotide-binding</keyword>
<dbReference type="Pfam" id="PF00005">
    <property type="entry name" value="ABC_tran"/>
    <property type="match status" value="1"/>
</dbReference>
<dbReference type="PANTHER" id="PTHR24221:SF653">
    <property type="entry name" value="TRANSPORT ATP-BINDING PROTEIN CYDC"/>
    <property type="match status" value="1"/>
</dbReference>
<dbReference type="InterPro" id="IPR036640">
    <property type="entry name" value="ABC1_TM_sf"/>
</dbReference>
<dbReference type="GeneID" id="57754188"/>
<keyword evidence="3" id="KW-1003">Cell membrane</keyword>
<proteinExistence type="predicted"/>
<dbReference type="InterPro" id="IPR003439">
    <property type="entry name" value="ABC_transporter-like_ATP-bd"/>
</dbReference>
<dbReference type="OrthoDB" id="9762778at2"/>
<gene>
    <name evidence="13" type="ORF">FUT82_04295</name>
    <name evidence="12" type="ORF">TPHV1_200008</name>
</gene>
<dbReference type="GO" id="GO:0034040">
    <property type="term" value="F:ATPase-coupled lipid transmembrane transporter activity"/>
    <property type="evidence" value="ECO:0007669"/>
    <property type="project" value="TreeGrafter"/>
</dbReference>
<feature type="transmembrane region" description="Helical" evidence="9">
    <location>
        <begin position="136"/>
        <end position="158"/>
    </location>
</feature>
<dbReference type="SMART" id="SM00382">
    <property type="entry name" value="AAA"/>
    <property type="match status" value="1"/>
</dbReference>
<feature type="transmembrane region" description="Helical" evidence="9">
    <location>
        <begin position="20"/>
        <end position="49"/>
    </location>
</feature>
<evidence type="ECO:0000313" key="15">
    <source>
        <dbReference type="Proteomes" id="UP000323594"/>
    </source>
</evidence>
<dbReference type="PROSITE" id="PS00211">
    <property type="entry name" value="ABC_TRANSPORTER_1"/>
    <property type="match status" value="1"/>
</dbReference>
<dbReference type="Gene3D" id="3.40.50.300">
    <property type="entry name" value="P-loop containing nucleotide triphosphate hydrolases"/>
    <property type="match status" value="1"/>
</dbReference>
<dbReference type="Pfam" id="PF00664">
    <property type="entry name" value="ABC_membrane"/>
    <property type="match status" value="1"/>
</dbReference>
<dbReference type="Gene3D" id="1.20.1560.10">
    <property type="entry name" value="ABC transporter type 1, transmembrane domain"/>
    <property type="match status" value="1"/>
</dbReference>
<keyword evidence="4 9" id="KW-0812">Transmembrane</keyword>
<evidence type="ECO:0000313" key="14">
    <source>
        <dbReference type="Proteomes" id="UP000042527"/>
    </source>
</evidence>
<evidence type="ECO:0000256" key="3">
    <source>
        <dbReference type="ARBA" id="ARBA00022475"/>
    </source>
</evidence>
<sequence length="554" mass="61128">MRYTKFQLIIKLFDIVKPLLPIMVITIIAGVAGFMAATFIPVLGAAGVLQVLQVSGAENLFTIKTIIVLLVILSLSRGVLRYLEQLSGHYIAFKLLALIRDKVFESLRKLAFVKLQRKDSGQLLSIITADIELLEVFYAHTIAPVSIAVICSSIFIFLFVRISWILASIAAIAYLVLGLFLPLVFSKKEKTLGTEYRAQVGDLNAYFLESLRGMKEIFFFNLVAKREATLEEKNNKVDSLFKRIKNFSGLNRAVSEACILIFDITMVAAASILFASGSISFIGMVISAVLFMSSFGPVIAVTNLSTNLIQTFASAERVISLLEEKPEITDVTDKHDIRFETLALNSVSFAYDTEEVLKNISFTAKKNTIIGIHGKSGSGKSTLLKLIMRFYDPQSGNIKINNTDLKEINTASLREAISYVTQHTYVFNKSVYENLIIANRAASKDTVIAAAKKANLHDFVLTLPQGYDTKIAELGLSISGGERQRIGVARAFLHQAPLILLDEPTSNLDSLNEAVILQSLLREKENKTILLVSHRKSTMGIADTVINIDSGRIS</sequence>
<dbReference type="GO" id="GO:0016887">
    <property type="term" value="F:ATP hydrolysis activity"/>
    <property type="evidence" value="ECO:0007669"/>
    <property type="project" value="InterPro"/>
</dbReference>
<feature type="transmembrane region" description="Helical" evidence="9">
    <location>
        <begin position="281"/>
        <end position="301"/>
    </location>
</feature>
<dbReference type="SUPFAM" id="SSF52540">
    <property type="entry name" value="P-loop containing nucleoside triphosphate hydrolases"/>
    <property type="match status" value="1"/>
</dbReference>
<feature type="transmembrane region" description="Helical" evidence="9">
    <location>
        <begin position="164"/>
        <end position="185"/>
    </location>
</feature>
<dbReference type="InterPro" id="IPR011527">
    <property type="entry name" value="ABC1_TM_dom"/>
</dbReference>
<dbReference type="InterPro" id="IPR027417">
    <property type="entry name" value="P-loop_NTPase"/>
</dbReference>
<evidence type="ECO:0000256" key="8">
    <source>
        <dbReference type="ARBA" id="ARBA00023136"/>
    </source>
</evidence>
<evidence type="ECO:0000259" key="10">
    <source>
        <dbReference type="PROSITE" id="PS50893"/>
    </source>
</evidence>
<dbReference type="PROSITE" id="PS50893">
    <property type="entry name" value="ABC_TRANSPORTER_2"/>
    <property type="match status" value="1"/>
</dbReference>
<dbReference type="EMBL" id="CDNC01000013">
    <property type="protein sequence ID" value="CEM61718.1"/>
    <property type="molecule type" value="Genomic_DNA"/>
</dbReference>
<evidence type="ECO:0000256" key="6">
    <source>
        <dbReference type="ARBA" id="ARBA00022840"/>
    </source>
</evidence>
<dbReference type="InterPro" id="IPR039421">
    <property type="entry name" value="Type_1_exporter"/>
</dbReference>
<dbReference type="AlphaFoldDB" id="A0A0B7GTA9"/>
<dbReference type="InterPro" id="IPR003593">
    <property type="entry name" value="AAA+_ATPase"/>
</dbReference>
<evidence type="ECO:0000256" key="2">
    <source>
        <dbReference type="ARBA" id="ARBA00022448"/>
    </source>
</evidence>
<keyword evidence="8 9" id="KW-0472">Membrane</keyword>
<dbReference type="InterPro" id="IPR017871">
    <property type="entry name" value="ABC_transporter-like_CS"/>
</dbReference>
<evidence type="ECO:0000256" key="4">
    <source>
        <dbReference type="ARBA" id="ARBA00022692"/>
    </source>
</evidence>
<evidence type="ECO:0000256" key="9">
    <source>
        <dbReference type="SAM" id="Phobius"/>
    </source>
</evidence>
<dbReference type="RefSeq" id="WP_024753117.1">
    <property type="nucleotide sequence ID" value="NZ_CDNC01000013.1"/>
</dbReference>
<evidence type="ECO:0000313" key="13">
    <source>
        <dbReference type="EMBL" id="QEJ97283.1"/>
    </source>
</evidence>
<evidence type="ECO:0000313" key="12">
    <source>
        <dbReference type="EMBL" id="CEM61718.1"/>
    </source>
</evidence>
<evidence type="ECO:0000256" key="7">
    <source>
        <dbReference type="ARBA" id="ARBA00022989"/>
    </source>
</evidence>
<dbReference type="EMBL" id="CP042817">
    <property type="protein sequence ID" value="QEJ97283.1"/>
    <property type="molecule type" value="Genomic_DNA"/>
</dbReference>
<dbReference type="PROSITE" id="PS50929">
    <property type="entry name" value="ABC_TM1F"/>
    <property type="match status" value="1"/>
</dbReference>
<accession>A0A0B7GTA9</accession>
<feature type="transmembrane region" description="Helical" evidence="9">
    <location>
        <begin position="61"/>
        <end position="80"/>
    </location>
</feature>
<feature type="domain" description="ABC transmembrane type-1" evidence="11">
    <location>
        <begin position="24"/>
        <end position="310"/>
    </location>
</feature>
<dbReference type="GO" id="GO:0005524">
    <property type="term" value="F:ATP binding"/>
    <property type="evidence" value="ECO:0007669"/>
    <property type="project" value="UniProtKB-KW"/>
</dbReference>
<reference evidence="14" key="2">
    <citation type="submission" date="2015-01" db="EMBL/GenBank/DDBJ databases">
        <authorList>
            <person name="Manzoor Shahid"/>
            <person name="Zubair Saima"/>
        </authorList>
    </citation>
    <scope>NUCLEOTIDE SEQUENCE [LARGE SCALE GENOMIC DNA]</scope>
    <source>
        <strain evidence="14">V1</strain>
    </source>
</reference>
<dbReference type="GO" id="GO:0005886">
    <property type="term" value="C:plasma membrane"/>
    <property type="evidence" value="ECO:0007669"/>
    <property type="project" value="UniProtKB-SubCell"/>
</dbReference>
<evidence type="ECO:0000256" key="1">
    <source>
        <dbReference type="ARBA" id="ARBA00004651"/>
    </source>
</evidence>
<dbReference type="Proteomes" id="UP000042527">
    <property type="component" value="Unassembled WGS sequence"/>
</dbReference>